<protein>
    <submittedName>
        <fullName evidence="1">Uncharacterized protein</fullName>
    </submittedName>
</protein>
<sequence length="320" mass="36653">KLIEKEKFFKEKVLTKVTEGEGRVVVFYFSCKNNYDDWGYSINTGSDLLNTHDASYRRCMVNAKKYTQQDCFLYSIDDVVVWGKDAAFVEKVENEIYESMDPSFVLAEAAKAEDEFLSTWSDEVNPIPKNTLSRLLQQKNLLERMKKLRLKGDDWKYECTKEDFVKYVAIEEGCIGILKLGKIDKTKKKLVIFLHGDRKNDSDYNIKKEYPFSSIIKDQKENINFFYLARPGHKFNGRTRSTGKETSGEQKGNWNAIYKKSWDQIKLSARAIKKLKEHYQPDELILIGSSGGAHLTAITLGRIPGLIDKAILVGCSCTSG</sequence>
<proteinExistence type="predicted"/>
<dbReference type="EMBL" id="UINC01081045">
    <property type="protein sequence ID" value="SVC24549.1"/>
    <property type="molecule type" value="Genomic_DNA"/>
</dbReference>
<accession>A0A382KJZ9</accession>
<gene>
    <name evidence="1" type="ORF">METZ01_LOCUS277403</name>
</gene>
<name>A0A382KJZ9_9ZZZZ</name>
<evidence type="ECO:0000313" key="1">
    <source>
        <dbReference type="EMBL" id="SVC24549.1"/>
    </source>
</evidence>
<feature type="non-terminal residue" evidence="1">
    <location>
        <position position="1"/>
    </location>
</feature>
<dbReference type="AlphaFoldDB" id="A0A382KJZ9"/>
<dbReference type="SUPFAM" id="SSF53474">
    <property type="entry name" value="alpha/beta-Hydrolases"/>
    <property type="match status" value="1"/>
</dbReference>
<dbReference type="InterPro" id="IPR029058">
    <property type="entry name" value="AB_hydrolase_fold"/>
</dbReference>
<dbReference type="Gene3D" id="3.40.50.1820">
    <property type="entry name" value="alpha/beta hydrolase"/>
    <property type="match status" value="1"/>
</dbReference>
<reference evidence="1" key="1">
    <citation type="submission" date="2018-05" db="EMBL/GenBank/DDBJ databases">
        <authorList>
            <person name="Lanie J.A."/>
            <person name="Ng W.-L."/>
            <person name="Kazmierczak K.M."/>
            <person name="Andrzejewski T.M."/>
            <person name="Davidsen T.M."/>
            <person name="Wayne K.J."/>
            <person name="Tettelin H."/>
            <person name="Glass J.I."/>
            <person name="Rusch D."/>
            <person name="Podicherti R."/>
            <person name="Tsui H.-C.T."/>
            <person name="Winkler M.E."/>
        </authorList>
    </citation>
    <scope>NUCLEOTIDE SEQUENCE</scope>
</reference>
<organism evidence="1">
    <name type="scientific">marine metagenome</name>
    <dbReference type="NCBI Taxonomy" id="408172"/>
    <lineage>
        <taxon>unclassified sequences</taxon>
        <taxon>metagenomes</taxon>
        <taxon>ecological metagenomes</taxon>
    </lineage>
</organism>